<dbReference type="Pfam" id="PF13358">
    <property type="entry name" value="DDE_3"/>
    <property type="match status" value="1"/>
</dbReference>
<reference evidence="3" key="1">
    <citation type="submission" date="2017-03" db="EMBL/GenBank/DDBJ databases">
        <title>Phytopthora megakarya and P. palmivora, two closely related causual agents of cacao black pod achieved similar genome size and gene model numbers by different mechanisms.</title>
        <authorList>
            <person name="Ali S."/>
            <person name="Shao J."/>
            <person name="Larry D.J."/>
            <person name="Kronmiller B."/>
            <person name="Shen D."/>
            <person name="Strem M.D."/>
            <person name="Melnick R.L."/>
            <person name="Guiltinan M.J."/>
            <person name="Tyler B.M."/>
            <person name="Meinhardt L.W."/>
            <person name="Bailey B.A."/>
        </authorList>
    </citation>
    <scope>NUCLEOTIDE SEQUENCE [LARGE SCALE GENOMIC DNA]</scope>
    <source>
        <strain evidence="3">zdho120</strain>
    </source>
</reference>
<dbReference type="GO" id="GO:0003676">
    <property type="term" value="F:nucleic acid binding"/>
    <property type="evidence" value="ECO:0007669"/>
    <property type="project" value="InterPro"/>
</dbReference>
<dbReference type="AlphaFoldDB" id="A0A225URG6"/>
<accession>A0A225URG6</accession>
<dbReference type="InterPro" id="IPR036397">
    <property type="entry name" value="RNaseH_sf"/>
</dbReference>
<keyword evidence="3" id="KW-1185">Reference proteome</keyword>
<dbReference type="Proteomes" id="UP000198211">
    <property type="component" value="Unassembled WGS sequence"/>
</dbReference>
<proteinExistence type="predicted"/>
<evidence type="ECO:0000313" key="3">
    <source>
        <dbReference type="Proteomes" id="UP000198211"/>
    </source>
</evidence>
<dbReference type="STRING" id="4795.A0A225URG6"/>
<evidence type="ECO:0000313" key="2">
    <source>
        <dbReference type="EMBL" id="OWY95695.1"/>
    </source>
</evidence>
<sequence>MPESACARLLAAYRGGEDWMLAAAHNDIPPTTARGDWTCIAASTRWSSELLHQVHPRDRGCSGEYLDENRTYTLNAMKDMVRFDFGVGLSTSTISNKLTAKVDTTKQVRVEPMTCNSDVNKAKRMVFIKELRQHMEAGDFIVYYDETNLNVYCKRSQGRAKMGRASHCCVAAVQRRKPSGACAVSTEMGLVNCRLQRGSITLNVNAAFVDEIYDKVKSSTIFHEHFEGKKVVVVLDNAPVHNQTEDLITERDDLNLVLLRLAPYSPICNPIEGKQFLHCFQLRYETNNNGALIQGASAFLKPR</sequence>
<protein>
    <recommendedName>
        <fullName evidence="1">Tc1-like transposase DDE domain-containing protein</fullName>
    </recommendedName>
</protein>
<dbReference type="Gene3D" id="3.30.420.10">
    <property type="entry name" value="Ribonuclease H-like superfamily/Ribonuclease H"/>
    <property type="match status" value="1"/>
</dbReference>
<dbReference type="EMBL" id="NBNE01012604">
    <property type="protein sequence ID" value="OWY95695.1"/>
    <property type="molecule type" value="Genomic_DNA"/>
</dbReference>
<dbReference type="OrthoDB" id="113192at2759"/>
<feature type="domain" description="Tc1-like transposase DDE" evidence="1">
    <location>
        <begin position="141"/>
        <end position="273"/>
    </location>
</feature>
<gene>
    <name evidence="2" type="ORF">PHMEG_00034234</name>
</gene>
<comment type="caution">
    <text evidence="2">The sequence shown here is derived from an EMBL/GenBank/DDBJ whole genome shotgun (WGS) entry which is preliminary data.</text>
</comment>
<dbReference type="InterPro" id="IPR038717">
    <property type="entry name" value="Tc1-like_DDE_dom"/>
</dbReference>
<organism evidence="2 3">
    <name type="scientific">Phytophthora megakarya</name>
    <dbReference type="NCBI Taxonomy" id="4795"/>
    <lineage>
        <taxon>Eukaryota</taxon>
        <taxon>Sar</taxon>
        <taxon>Stramenopiles</taxon>
        <taxon>Oomycota</taxon>
        <taxon>Peronosporomycetes</taxon>
        <taxon>Peronosporales</taxon>
        <taxon>Peronosporaceae</taxon>
        <taxon>Phytophthora</taxon>
    </lineage>
</organism>
<evidence type="ECO:0000259" key="1">
    <source>
        <dbReference type="Pfam" id="PF13358"/>
    </source>
</evidence>
<name>A0A225URG6_9STRA</name>